<protein>
    <submittedName>
        <fullName evidence="2">Uncharacterized protein</fullName>
    </submittedName>
</protein>
<proteinExistence type="predicted"/>
<keyword evidence="3" id="KW-1185">Reference proteome</keyword>
<sequence length="82" mass="8289">MAIASSWLAVPFRLAAGRALRAGAKVPALAAWAGPARGSLDPAGGADRPPRPDIGAGYPSPPLRDRSHDLASFCLASASTLP</sequence>
<organism evidence="2 3">
    <name type="scientific">Oryzihumus leptocrescens</name>
    <dbReference type="NCBI Taxonomy" id="297536"/>
    <lineage>
        <taxon>Bacteria</taxon>
        <taxon>Bacillati</taxon>
        <taxon>Actinomycetota</taxon>
        <taxon>Actinomycetes</taxon>
        <taxon>Micrococcales</taxon>
        <taxon>Intrasporangiaceae</taxon>
        <taxon>Oryzihumus</taxon>
    </lineage>
</organism>
<name>A0A542ZHN7_9MICO</name>
<evidence type="ECO:0000313" key="3">
    <source>
        <dbReference type="Proteomes" id="UP000319514"/>
    </source>
</evidence>
<dbReference type="AlphaFoldDB" id="A0A542ZHN7"/>
<accession>A0A542ZHN7</accession>
<feature type="region of interest" description="Disordered" evidence="1">
    <location>
        <begin position="35"/>
        <end position="66"/>
    </location>
</feature>
<reference evidence="2 3" key="1">
    <citation type="submission" date="2019-06" db="EMBL/GenBank/DDBJ databases">
        <title>Sequencing the genomes of 1000 actinobacteria strains.</title>
        <authorList>
            <person name="Klenk H.-P."/>
        </authorList>
    </citation>
    <scope>NUCLEOTIDE SEQUENCE [LARGE SCALE GENOMIC DNA]</scope>
    <source>
        <strain evidence="2 3">DSM 18082</strain>
    </source>
</reference>
<dbReference type="EMBL" id="VFOQ01000001">
    <property type="protein sequence ID" value="TQL59883.1"/>
    <property type="molecule type" value="Genomic_DNA"/>
</dbReference>
<comment type="caution">
    <text evidence="2">The sequence shown here is derived from an EMBL/GenBank/DDBJ whole genome shotgun (WGS) entry which is preliminary data.</text>
</comment>
<evidence type="ECO:0000256" key="1">
    <source>
        <dbReference type="SAM" id="MobiDB-lite"/>
    </source>
</evidence>
<gene>
    <name evidence="2" type="ORF">FB474_1253</name>
</gene>
<evidence type="ECO:0000313" key="2">
    <source>
        <dbReference type="EMBL" id="TQL59883.1"/>
    </source>
</evidence>
<dbReference type="Proteomes" id="UP000319514">
    <property type="component" value="Unassembled WGS sequence"/>
</dbReference>